<dbReference type="InterPro" id="IPR049924">
    <property type="entry name" value="TonB_pro-rich"/>
</dbReference>
<dbReference type="InterPro" id="IPR006260">
    <property type="entry name" value="TonB/TolA_C"/>
</dbReference>
<proteinExistence type="inferred from homology"/>
<evidence type="ECO:0000256" key="5">
    <source>
        <dbReference type="ARBA" id="ARBA00022475"/>
    </source>
</evidence>
<evidence type="ECO:0000256" key="9">
    <source>
        <dbReference type="ARBA" id="ARBA00022927"/>
    </source>
</evidence>
<dbReference type="InterPro" id="IPR003538">
    <property type="entry name" value="TonB"/>
</dbReference>
<dbReference type="PROSITE" id="PS52015">
    <property type="entry name" value="TONB_CTD"/>
    <property type="match status" value="1"/>
</dbReference>
<keyword evidence="10 14" id="KW-0735">Signal-anchor</keyword>
<keyword evidence="5 14" id="KW-1003">Cell membrane</keyword>
<evidence type="ECO:0000256" key="15">
    <source>
        <dbReference type="SAM" id="MobiDB-lite"/>
    </source>
</evidence>
<dbReference type="Pfam" id="PF03544">
    <property type="entry name" value="TonB_C"/>
    <property type="match status" value="1"/>
</dbReference>
<dbReference type="PANTHER" id="PTHR33446">
    <property type="entry name" value="PROTEIN TONB-RELATED"/>
    <property type="match status" value="1"/>
</dbReference>
<feature type="compositionally biased region" description="Low complexity" evidence="15">
    <location>
        <begin position="141"/>
        <end position="155"/>
    </location>
</feature>
<evidence type="ECO:0000256" key="8">
    <source>
        <dbReference type="ARBA" id="ARBA00022737"/>
    </source>
</evidence>
<keyword evidence="4 14" id="KW-0813">Transport</keyword>
<comment type="caution">
    <text evidence="17">The sequence shown here is derived from an EMBL/GenBank/DDBJ whole genome shotgun (WGS) entry which is preliminary data.</text>
</comment>
<feature type="region of interest" description="Disordered" evidence="15">
    <location>
        <begin position="62"/>
        <end position="176"/>
    </location>
</feature>
<feature type="domain" description="TonB C-terminal" evidence="16">
    <location>
        <begin position="159"/>
        <end position="250"/>
    </location>
</feature>
<evidence type="ECO:0000256" key="10">
    <source>
        <dbReference type="ARBA" id="ARBA00022968"/>
    </source>
</evidence>
<dbReference type="AlphaFoldDB" id="A0A4R1NA69"/>
<dbReference type="SUPFAM" id="SSF74653">
    <property type="entry name" value="TolA/TonB C-terminal domain"/>
    <property type="match status" value="1"/>
</dbReference>
<dbReference type="GO" id="GO:0015031">
    <property type="term" value="P:protein transport"/>
    <property type="evidence" value="ECO:0007669"/>
    <property type="project" value="UniProtKB-UniRule"/>
</dbReference>
<dbReference type="Gene3D" id="3.30.2420.10">
    <property type="entry name" value="TonB"/>
    <property type="match status" value="1"/>
</dbReference>
<gene>
    <name evidence="17" type="ORF">EZJ58_0460</name>
</gene>
<dbReference type="Proteomes" id="UP000294555">
    <property type="component" value="Unassembled WGS sequence"/>
</dbReference>
<evidence type="ECO:0000256" key="1">
    <source>
        <dbReference type="ARBA" id="ARBA00004383"/>
    </source>
</evidence>
<keyword evidence="7 14" id="KW-0812">Transmembrane</keyword>
<dbReference type="EMBL" id="SJOI01000001">
    <property type="protein sequence ID" value="TCL02441.1"/>
    <property type="molecule type" value="Genomic_DNA"/>
</dbReference>
<evidence type="ECO:0000256" key="4">
    <source>
        <dbReference type="ARBA" id="ARBA00022448"/>
    </source>
</evidence>
<dbReference type="InterPro" id="IPR051045">
    <property type="entry name" value="TonB-dependent_transducer"/>
</dbReference>
<comment type="similarity">
    <text evidence="2 14">Belongs to the TonB family.</text>
</comment>
<comment type="function">
    <text evidence="14">Interacts with outer membrane receptor proteins that carry out high-affinity binding and energy dependent uptake into the periplasmic space of specific substrates. It could act to transduce energy from the cytoplasmic membrane to specific energy-requiring processes in the outer membrane, resulting in the release into the periplasm of ligands bound by these outer membrane proteins.</text>
</comment>
<evidence type="ECO:0000256" key="14">
    <source>
        <dbReference type="RuleBase" id="RU362123"/>
    </source>
</evidence>
<evidence type="ECO:0000256" key="7">
    <source>
        <dbReference type="ARBA" id="ARBA00022692"/>
    </source>
</evidence>
<reference evidence="17 18" key="1">
    <citation type="submission" date="2019-02" db="EMBL/GenBank/DDBJ databases">
        <title>Investigation of anaerobic lignin degradation for improved lignocellulosic biofuels.</title>
        <authorList>
            <person name="Deangelis K."/>
        </authorList>
    </citation>
    <scope>NUCLEOTIDE SEQUENCE [LARGE SCALE GENOMIC DNA]</scope>
    <source>
        <strain evidence="17 18">159R</strain>
    </source>
</reference>
<sequence length="251" mass="27181">MALTILKTTRRFMWPYVVSVGLHTSLVAGLLYASINRISPSIAVEQPMSVTLVAPAPQPVVAPAPPVPEPPQPQPVEPPKPAPEPEPEPKPEPVAEPPAPVQLPKPKPKPRPVIKKEAKPRIHKDPVLQKESPSPVAASETPVRSATPPAAAPARSESKADTGPVALNRQDPDYPDRARALGIEGRVQIQFDVNSDGQVENLRIISASPPNMFERGIKEVTRRWRYQSGRPGKNVNMTIVFKLSGIESGDN</sequence>
<keyword evidence="9 14" id="KW-0653">Protein transport</keyword>
<keyword evidence="12 14" id="KW-0472">Membrane</keyword>
<dbReference type="GO" id="GO:0030288">
    <property type="term" value="C:outer membrane-bounded periplasmic space"/>
    <property type="evidence" value="ECO:0007669"/>
    <property type="project" value="InterPro"/>
</dbReference>
<feature type="compositionally biased region" description="Pro residues" evidence="15">
    <location>
        <begin position="94"/>
        <end position="105"/>
    </location>
</feature>
<evidence type="ECO:0000313" key="18">
    <source>
        <dbReference type="Proteomes" id="UP000294555"/>
    </source>
</evidence>
<dbReference type="GO" id="GO:0031992">
    <property type="term" value="F:energy transducer activity"/>
    <property type="evidence" value="ECO:0007669"/>
    <property type="project" value="InterPro"/>
</dbReference>
<dbReference type="Pfam" id="PF16031">
    <property type="entry name" value="TonB_N"/>
    <property type="match status" value="1"/>
</dbReference>
<keyword evidence="6 14" id="KW-0997">Cell inner membrane</keyword>
<evidence type="ECO:0000256" key="2">
    <source>
        <dbReference type="ARBA" id="ARBA00006555"/>
    </source>
</evidence>
<evidence type="ECO:0000256" key="3">
    <source>
        <dbReference type="ARBA" id="ARBA00022362"/>
    </source>
</evidence>
<evidence type="ECO:0000256" key="11">
    <source>
        <dbReference type="ARBA" id="ARBA00022989"/>
    </source>
</evidence>
<dbReference type="GO" id="GO:0015891">
    <property type="term" value="P:siderophore transport"/>
    <property type="evidence" value="ECO:0007669"/>
    <property type="project" value="InterPro"/>
</dbReference>
<dbReference type="NCBIfam" id="TIGR01352">
    <property type="entry name" value="tonB_Cterm"/>
    <property type="match status" value="1"/>
</dbReference>
<feature type="transmembrane region" description="Helical" evidence="14">
    <location>
        <begin position="12"/>
        <end position="33"/>
    </location>
</feature>
<feature type="compositionally biased region" description="Pro residues" evidence="15">
    <location>
        <begin position="62"/>
        <end position="84"/>
    </location>
</feature>
<comment type="subunit">
    <text evidence="13">Homodimer. Forms a complex with the accessory proteins ExbB and ExbD.</text>
</comment>
<accession>A0A4R1NA69</accession>
<evidence type="ECO:0000256" key="13">
    <source>
        <dbReference type="ARBA" id="ARBA00025849"/>
    </source>
</evidence>
<dbReference type="GO" id="GO:0098797">
    <property type="term" value="C:plasma membrane protein complex"/>
    <property type="evidence" value="ECO:0007669"/>
    <property type="project" value="TreeGrafter"/>
</dbReference>
<dbReference type="InterPro" id="IPR037682">
    <property type="entry name" value="TonB_C"/>
</dbReference>
<dbReference type="PANTHER" id="PTHR33446:SF8">
    <property type="entry name" value="PROTEIN TONB"/>
    <property type="match status" value="1"/>
</dbReference>
<protein>
    <recommendedName>
        <fullName evidence="3 14">Protein TonB</fullName>
    </recommendedName>
</protein>
<dbReference type="OrthoDB" id="1628901at2"/>
<comment type="subcellular location">
    <subcellularLocation>
        <location evidence="1 14">Cell inner membrane</location>
        <topology evidence="1 14">Single-pass membrane protein</topology>
        <orientation evidence="1 14">Periplasmic side</orientation>
    </subcellularLocation>
</comment>
<organism evidence="17 18">
    <name type="scientific">Sodalis ligni</name>
    <dbReference type="NCBI Taxonomy" id="2697027"/>
    <lineage>
        <taxon>Bacteria</taxon>
        <taxon>Pseudomonadati</taxon>
        <taxon>Pseudomonadota</taxon>
        <taxon>Gammaproteobacteria</taxon>
        <taxon>Enterobacterales</taxon>
        <taxon>Bruguierivoracaceae</taxon>
        <taxon>Sodalis</taxon>
    </lineage>
</organism>
<keyword evidence="8" id="KW-0677">Repeat</keyword>
<keyword evidence="11 14" id="KW-1133">Transmembrane helix</keyword>
<feature type="compositionally biased region" description="Basic and acidic residues" evidence="15">
    <location>
        <begin position="114"/>
        <end position="128"/>
    </location>
</feature>
<evidence type="ECO:0000259" key="16">
    <source>
        <dbReference type="PROSITE" id="PS52015"/>
    </source>
</evidence>
<evidence type="ECO:0000256" key="12">
    <source>
        <dbReference type="ARBA" id="ARBA00023136"/>
    </source>
</evidence>
<keyword evidence="18" id="KW-1185">Reference proteome</keyword>
<evidence type="ECO:0000313" key="17">
    <source>
        <dbReference type="EMBL" id="TCL02441.1"/>
    </source>
</evidence>
<dbReference type="PRINTS" id="PR01374">
    <property type="entry name" value="TONBPROTEIN"/>
</dbReference>
<dbReference type="GO" id="GO:0055085">
    <property type="term" value="P:transmembrane transport"/>
    <property type="evidence" value="ECO:0007669"/>
    <property type="project" value="InterPro"/>
</dbReference>
<evidence type="ECO:0000256" key="6">
    <source>
        <dbReference type="ARBA" id="ARBA00022519"/>
    </source>
</evidence>
<name>A0A4R1NA69_9GAMM</name>